<comment type="catalytic activity">
    <reaction evidence="8">
        <text>Mo-molybdopterin + GTP + H(+) = Mo-molybdopterin guanine dinucleotide + diphosphate</text>
        <dbReference type="Rhea" id="RHEA:34243"/>
        <dbReference type="ChEBI" id="CHEBI:15378"/>
        <dbReference type="ChEBI" id="CHEBI:33019"/>
        <dbReference type="ChEBI" id="CHEBI:37565"/>
        <dbReference type="ChEBI" id="CHEBI:71302"/>
        <dbReference type="ChEBI" id="CHEBI:71310"/>
        <dbReference type="EC" id="2.7.7.77"/>
    </reaction>
</comment>
<evidence type="ECO:0000256" key="8">
    <source>
        <dbReference type="HAMAP-Rule" id="MF_00316"/>
    </source>
</evidence>
<keyword evidence="4 8" id="KW-0547">Nucleotide-binding</keyword>
<dbReference type="PANTHER" id="PTHR19136">
    <property type="entry name" value="MOLYBDENUM COFACTOR GUANYLYLTRANSFERASE"/>
    <property type="match status" value="1"/>
</dbReference>
<evidence type="ECO:0000256" key="5">
    <source>
        <dbReference type="ARBA" id="ARBA00022842"/>
    </source>
</evidence>
<comment type="similarity">
    <text evidence="8">Belongs to the MobA family.</text>
</comment>
<evidence type="ECO:0000259" key="9">
    <source>
        <dbReference type="Pfam" id="PF12804"/>
    </source>
</evidence>
<dbReference type="PANTHER" id="PTHR19136:SF81">
    <property type="entry name" value="MOLYBDENUM COFACTOR GUANYLYLTRANSFERASE"/>
    <property type="match status" value="1"/>
</dbReference>
<dbReference type="InterPro" id="IPR013482">
    <property type="entry name" value="Molybde_CF_guanTrfase"/>
</dbReference>
<feature type="binding site" evidence="8">
    <location>
        <begin position="12"/>
        <end position="14"/>
    </location>
    <ligand>
        <name>GTP</name>
        <dbReference type="ChEBI" id="CHEBI:37565"/>
    </ligand>
</feature>
<keyword evidence="2 8" id="KW-0808">Transferase</keyword>
<keyword evidence="6 8" id="KW-0342">GTP-binding</keyword>
<dbReference type="InterPro" id="IPR025877">
    <property type="entry name" value="MobA-like_NTP_Trfase"/>
</dbReference>
<keyword evidence="5 8" id="KW-0460">Magnesium</keyword>
<dbReference type="GO" id="GO:0061603">
    <property type="term" value="F:molybdenum cofactor guanylyltransferase activity"/>
    <property type="evidence" value="ECO:0007669"/>
    <property type="project" value="UniProtKB-EC"/>
</dbReference>
<evidence type="ECO:0000256" key="7">
    <source>
        <dbReference type="ARBA" id="ARBA00023150"/>
    </source>
</evidence>
<comment type="subunit">
    <text evidence="8">Monomer.</text>
</comment>
<evidence type="ECO:0000256" key="3">
    <source>
        <dbReference type="ARBA" id="ARBA00022723"/>
    </source>
</evidence>
<dbReference type="NCBIfam" id="TIGR02665">
    <property type="entry name" value="molyb_mobA"/>
    <property type="match status" value="1"/>
</dbReference>
<name>A0ABY9Z047_9GAMM</name>
<dbReference type="Pfam" id="PF12804">
    <property type="entry name" value="NTP_transf_3"/>
    <property type="match status" value="1"/>
</dbReference>
<keyword evidence="1 8" id="KW-0963">Cytoplasm</keyword>
<dbReference type="Proteomes" id="UP001301869">
    <property type="component" value="Chromosome"/>
</dbReference>
<dbReference type="EMBL" id="CP119391">
    <property type="protein sequence ID" value="WNK19945.1"/>
    <property type="molecule type" value="Genomic_DNA"/>
</dbReference>
<proteinExistence type="inferred from homology"/>
<feature type="binding site" evidence="8">
    <location>
        <position position="106"/>
    </location>
    <ligand>
        <name>Mg(2+)</name>
        <dbReference type="ChEBI" id="CHEBI:18420"/>
    </ligand>
</feature>
<gene>
    <name evidence="8 10" type="primary">mobA</name>
    <name evidence="10" type="ORF">P1P91_14140</name>
</gene>
<evidence type="ECO:0000256" key="4">
    <source>
        <dbReference type="ARBA" id="ARBA00022741"/>
    </source>
</evidence>
<comment type="cofactor">
    <cofactor evidence="8">
        <name>Mg(2+)</name>
        <dbReference type="ChEBI" id="CHEBI:18420"/>
    </cofactor>
</comment>
<organism evidence="10 11">
    <name type="scientific">Halomonas piscis</name>
    <dbReference type="NCBI Taxonomy" id="3031727"/>
    <lineage>
        <taxon>Bacteria</taxon>
        <taxon>Pseudomonadati</taxon>
        <taxon>Pseudomonadota</taxon>
        <taxon>Gammaproteobacteria</taxon>
        <taxon>Oceanospirillales</taxon>
        <taxon>Halomonadaceae</taxon>
        <taxon>Halomonas</taxon>
    </lineage>
</organism>
<feature type="domain" description="MobA-like NTP transferase" evidence="9">
    <location>
        <begin position="9"/>
        <end position="164"/>
    </location>
</feature>
<dbReference type="SUPFAM" id="SSF53448">
    <property type="entry name" value="Nucleotide-diphospho-sugar transferases"/>
    <property type="match status" value="1"/>
</dbReference>
<evidence type="ECO:0000256" key="1">
    <source>
        <dbReference type="ARBA" id="ARBA00022490"/>
    </source>
</evidence>
<dbReference type="HAMAP" id="MF_00316">
    <property type="entry name" value="MobA"/>
    <property type="match status" value="1"/>
</dbReference>
<sequence>MIPPNDLTGLILAGGEGRRMGGRDKGLELLAGRPLVAHVSERFAGQVSELVISANRHPESYQRYGDRVVADRALNGQRDAFHGPLMGLYAGLRTARTPWLLVAPCDTPALPRDFAARLIEGLGDADIAVAHDGQRVHPVIALTRTDLAQALGQALDAGQRSVREFYTGLKVSTVSMADCADALVNVNTPADKARLEATLAREAS</sequence>
<feature type="binding site" evidence="8">
    <location>
        <position position="25"/>
    </location>
    <ligand>
        <name>GTP</name>
        <dbReference type="ChEBI" id="CHEBI:37565"/>
    </ligand>
</feature>
<accession>A0ABY9Z047</accession>
<keyword evidence="11" id="KW-1185">Reference proteome</keyword>
<dbReference type="EC" id="2.7.7.77" evidence="8"/>
<dbReference type="RefSeq" id="WP_311883430.1">
    <property type="nucleotide sequence ID" value="NZ_CP119391.1"/>
</dbReference>
<comment type="function">
    <text evidence="8">Transfers a GMP moiety from GTP to Mo-molybdopterin (Mo-MPT) cofactor (Moco or molybdenum cofactor) to form Mo-molybdopterin guanine dinucleotide (Mo-MGD) cofactor.</text>
</comment>
<feature type="binding site" evidence="8">
    <location>
        <position position="106"/>
    </location>
    <ligand>
        <name>GTP</name>
        <dbReference type="ChEBI" id="CHEBI:37565"/>
    </ligand>
</feature>
<dbReference type="CDD" id="cd02503">
    <property type="entry name" value="MobA"/>
    <property type="match status" value="1"/>
</dbReference>
<evidence type="ECO:0000313" key="11">
    <source>
        <dbReference type="Proteomes" id="UP001301869"/>
    </source>
</evidence>
<keyword evidence="10" id="KW-0548">Nucleotidyltransferase</keyword>
<dbReference type="Gene3D" id="3.90.550.10">
    <property type="entry name" value="Spore Coat Polysaccharide Biosynthesis Protein SpsA, Chain A"/>
    <property type="match status" value="1"/>
</dbReference>
<reference evidence="10 11" key="1">
    <citation type="submission" date="2023-03" db="EMBL/GenBank/DDBJ databases">
        <title>Halomonas sp. nov., isolated from Korean tranditional fermented seafood 'Jeotgal'.</title>
        <authorList>
            <person name="Kim B."/>
            <person name="Shin N.-R."/>
        </authorList>
    </citation>
    <scope>NUCLEOTIDE SEQUENCE [LARGE SCALE GENOMIC DNA]</scope>
    <source>
        <strain evidence="10 11">SG2L-4</strain>
    </source>
</reference>
<keyword evidence="3 8" id="KW-0479">Metal-binding</keyword>
<comment type="caution">
    <text evidence="8">Lacks conserved residue(s) required for the propagation of feature annotation.</text>
</comment>
<evidence type="ECO:0000313" key="10">
    <source>
        <dbReference type="EMBL" id="WNK19945.1"/>
    </source>
</evidence>
<comment type="subcellular location">
    <subcellularLocation>
        <location evidence="8">Cytoplasm</location>
    </subcellularLocation>
</comment>
<protein>
    <recommendedName>
        <fullName evidence="8">Molybdenum cofactor guanylyltransferase</fullName>
        <shortName evidence="8">MoCo guanylyltransferase</shortName>
        <ecNumber evidence="8">2.7.7.77</ecNumber>
    </recommendedName>
    <alternativeName>
        <fullName evidence="8">GTP:molybdopterin guanylyltransferase</fullName>
    </alternativeName>
    <alternativeName>
        <fullName evidence="8">Mo-MPT guanylyltransferase</fullName>
    </alternativeName>
    <alternativeName>
        <fullName evidence="8">Molybdopterin guanylyltransferase</fullName>
    </alternativeName>
    <alternativeName>
        <fullName evidence="8">Molybdopterin-guanine dinucleotide synthase</fullName>
        <shortName evidence="8">MGD synthase</shortName>
    </alternativeName>
</protein>
<feature type="binding site" evidence="8">
    <location>
        <position position="71"/>
    </location>
    <ligand>
        <name>GTP</name>
        <dbReference type="ChEBI" id="CHEBI:37565"/>
    </ligand>
</feature>
<evidence type="ECO:0000256" key="2">
    <source>
        <dbReference type="ARBA" id="ARBA00022679"/>
    </source>
</evidence>
<keyword evidence="7 8" id="KW-0501">Molybdenum cofactor biosynthesis</keyword>
<dbReference type="InterPro" id="IPR029044">
    <property type="entry name" value="Nucleotide-diphossugar_trans"/>
</dbReference>
<comment type="domain">
    <text evidence="8">The N-terminal domain determines nucleotide recognition and specific binding, while the C-terminal domain determines the specific binding to the target protein.</text>
</comment>
<evidence type="ECO:0000256" key="6">
    <source>
        <dbReference type="ARBA" id="ARBA00023134"/>
    </source>
</evidence>